<comment type="caution">
    <text evidence="3">The sequence shown here is derived from an EMBL/GenBank/DDBJ whole genome shotgun (WGS) entry which is preliminary data.</text>
</comment>
<protein>
    <submittedName>
        <fullName evidence="3">Uncharacterized protein</fullName>
    </submittedName>
</protein>
<evidence type="ECO:0000313" key="3">
    <source>
        <dbReference type="EMBL" id="GLB53788.1"/>
    </source>
</evidence>
<evidence type="ECO:0000256" key="2">
    <source>
        <dbReference type="SAM" id="SignalP"/>
    </source>
</evidence>
<evidence type="ECO:0000313" key="4">
    <source>
        <dbReference type="Proteomes" id="UP001143545"/>
    </source>
</evidence>
<dbReference type="EMBL" id="BRVP01000024">
    <property type="protein sequence ID" value="GLB53788.1"/>
    <property type="molecule type" value="Genomic_DNA"/>
</dbReference>
<feature type="region of interest" description="Disordered" evidence="1">
    <location>
        <begin position="21"/>
        <end position="120"/>
    </location>
</feature>
<sequence length="120" mass="13590">MKKMLFMLVAFAGMGVAMAQQNPQQGQYQQQNNDGYNHQPTQVYTYQQNHNGHPQEHSQVQGNHQQAQQPQEHRGGNGLHQPQHQHAPKTIKGGNSGNNVHPRCPEQKQPTTRRTAAVRR</sequence>
<feature type="signal peptide" evidence="2">
    <location>
        <begin position="1"/>
        <end position="19"/>
    </location>
</feature>
<proteinExistence type="predicted"/>
<gene>
    <name evidence="3" type="ORF">NBRC110019_28290</name>
</gene>
<organism evidence="3 4">
    <name type="scientific">Neptunitalea chrysea</name>
    <dbReference type="NCBI Taxonomy" id="1647581"/>
    <lineage>
        <taxon>Bacteria</taxon>
        <taxon>Pseudomonadati</taxon>
        <taxon>Bacteroidota</taxon>
        <taxon>Flavobacteriia</taxon>
        <taxon>Flavobacteriales</taxon>
        <taxon>Flavobacteriaceae</taxon>
        <taxon>Neptunitalea</taxon>
    </lineage>
</organism>
<feature type="compositionally biased region" description="Low complexity" evidence="1">
    <location>
        <begin position="21"/>
        <end position="39"/>
    </location>
</feature>
<dbReference type="Proteomes" id="UP001143545">
    <property type="component" value="Unassembled WGS sequence"/>
</dbReference>
<feature type="chain" id="PRO_5040849593" evidence="2">
    <location>
        <begin position="20"/>
        <end position="120"/>
    </location>
</feature>
<feature type="compositionally biased region" description="Polar residues" evidence="1">
    <location>
        <begin position="40"/>
        <end position="70"/>
    </location>
</feature>
<reference evidence="3" key="1">
    <citation type="submission" date="2022-07" db="EMBL/GenBank/DDBJ databases">
        <title>Taxonomy of Novel Oxalotrophic and Methylotrophic Bacteria.</title>
        <authorList>
            <person name="Sahin N."/>
            <person name="Tani A."/>
        </authorList>
    </citation>
    <scope>NUCLEOTIDE SEQUENCE</scope>
    <source>
        <strain evidence="3">AM327</strain>
    </source>
</reference>
<keyword evidence="4" id="KW-1185">Reference proteome</keyword>
<dbReference type="RefSeq" id="WP_281756003.1">
    <property type="nucleotide sequence ID" value="NZ_BRVP01000024.1"/>
</dbReference>
<dbReference type="AlphaFoldDB" id="A0A9W6B9G4"/>
<name>A0A9W6B9G4_9FLAO</name>
<accession>A0A9W6B9G4</accession>
<evidence type="ECO:0000256" key="1">
    <source>
        <dbReference type="SAM" id="MobiDB-lite"/>
    </source>
</evidence>
<keyword evidence="2" id="KW-0732">Signal</keyword>